<dbReference type="AlphaFoldDB" id="A0A6P7GFN8"/>
<dbReference type="FunFam" id="3.15.10.30:FF:000001">
    <property type="entry name" value="Takeout-like protein 1"/>
    <property type="match status" value="1"/>
</dbReference>
<proteinExistence type="inferred from homology"/>
<name>A0A6P7GFN8_DIAVI</name>
<dbReference type="InParanoid" id="A0A6P7GFN8"/>
<reference evidence="5" key="1">
    <citation type="submission" date="2025-08" db="UniProtKB">
        <authorList>
            <consortium name="RefSeq"/>
        </authorList>
    </citation>
    <scope>IDENTIFICATION</scope>
    <source>
        <tissue evidence="5">Whole insect</tissue>
    </source>
</reference>
<dbReference type="GO" id="GO:0007623">
    <property type="term" value="P:circadian rhythm"/>
    <property type="evidence" value="ECO:0007669"/>
    <property type="project" value="UniProtKB-ARBA"/>
</dbReference>
<dbReference type="Pfam" id="PF06585">
    <property type="entry name" value="JHBP"/>
    <property type="match status" value="1"/>
</dbReference>
<feature type="signal peptide" evidence="4">
    <location>
        <begin position="1"/>
        <end position="15"/>
    </location>
</feature>
<evidence type="ECO:0000256" key="3">
    <source>
        <dbReference type="ARBA" id="ARBA00060902"/>
    </source>
</evidence>
<evidence type="ECO:0000313" key="5">
    <source>
        <dbReference type="RefSeq" id="XP_028148484.1"/>
    </source>
</evidence>
<evidence type="ECO:0000256" key="2">
    <source>
        <dbReference type="ARBA" id="ARBA00023108"/>
    </source>
</evidence>
<gene>
    <name evidence="5" type="primary">LOC114341875</name>
</gene>
<dbReference type="SMART" id="SM00700">
    <property type="entry name" value="JHBP"/>
    <property type="match status" value="1"/>
</dbReference>
<protein>
    <submittedName>
        <fullName evidence="5">Protein takeout-like</fullName>
    </submittedName>
</protein>
<dbReference type="PANTHER" id="PTHR11008:SF32">
    <property type="entry name" value="CIRCADIAN CLOCK-CONTROLLED PROTEIN DAYWAKE-RELATED"/>
    <property type="match status" value="1"/>
</dbReference>
<evidence type="ECO:0000256" key="4">
    <source>
        <dbReference type="SAM" id="SignalP"/>
    </source>
</evidence>
<dbReference type="GO" id="GO:0005615">
    <property type="term" value="C:extracellular space"/>
    <property type="evidence" value="ECO:0007669"/>
    <property type="project" value="TreeGrafter"/>
</dbReference>
<dbReference type="PANTHER" id="PTHR11008">
    <property type="entry name" value="PROTEIN TAKEOUT-LIKE PROTEIN"/>
    <property type="match status" value="1"/>
</dbReference>
<sequence length="244" mass="27989">MRWCLLILFISVGFASKLPDAIPRCSKSKPDFKECVQKSMEIGMRVLASGNKELGLLPIDPLFIKDMKISSQGSSVTLEQKYHNINVHGMTHTDIKAVKADFTDKCEYYIEVYSPALRMEGEYELNGKILVFPLNSKGKCNVTLVENNAVHAMQCERYQKNGKTYMKWTNYTIILNPTRMVYDFDNLFPANPQIENEIKKTLNDNNLAIFNEVKPSFERIFNIIYLNNGNKIMSKVPIEEMVLP</sequence>
<dbReference type="InterPro" id="IPR010562">
    <property type="entry name" value="Haemolymph_juvenile_hormone-bd"/>
</dbReference>
<dbReference type="Gene3D" id="3.15.10.30">
    <property type="entry name" value="Haemolymph juvenile hormone binding protein"/>
    <property type="match status" value="1"/>
</dbReference>
<comment type="similarity">
    <text evidence="3">Belongs to the TO family.</text>
</comment>
<keyword evidence="2" id="KW-0090">Biological rhythms</keyword>
<dbReference type="RefSeq" id="XP_028148484.1">
    <property type="nucleotide sequence ID" value="XM_028292683.1"/>
</dbReference>
<keyword evidence="1 4" id="KW-0732">Signal</keyword>
<dbReference type="InterPro" id="IPR038606">
    <property type="entry name" value="To_sf"/>
</dbReference>
<organism evidence="5">
    <name type="scientific">Diabrotica virgifera virgifera</name>
    <name type="common">western corn rootworm</name>
    <dbReference type="NCBI Taxonomy" id="50390"/>
    <lineage>
        <taxon>Eukaryota</taxon>
        <taxon>Metazoa</taxon>
        <taxon>Ecdysozoa</taxon>
        <taxon>Arthropoda</taxon>
        <taxon>Hexapoda</taxon>
        <taxon>Insecta</taxon>
        <taxon>Pterygota</taxon>
        <taxon>Neoptera</taxon>
        <taxon>Endopterygota</taxon>
        <taxon>Coleoptera</taxon>
        <taxon>Polyphaga</taxon>
        <taxon>Cucujiformia</taxon>
        <taxon>Chrysomeloidea</taxon>
        <taxon>Chrysomelidae</taxon>
        <taxon>Galerucinae</taxon>
        <taxon>Diabroticina</taxon>
        <taxon>Diabroticites</taxon>
        <taxon>Diabrotica</taxon>
    </lineage>
</organism>
<accession>A0A6P7GFN8</accession>
<feature type="chain" id="PRO_5028380500" evidence="4">
    <location>
        <begin position="16"/>
        <end position="244"/>
    </location>
</feature>
<evidence type="ECO:0000256" key="1">
    <source>
        <dbReference type="ARBA" id="ARBA00022729"/>
    </source>
</evidence>